<protein>
    <submittedName>
        <fullName evidence="2">Uncharacterized protein</fullName>
    </submittedName>
</protein>
<accession>A0AC35FES4</accession>
<reference evidence="2" key="1">
    <citation type="submission" date="2022-11" db="UniProtKB">
        <authorList>
            <consortium name="WormBaseParasite"/>
        </authorList>
    </citation>
    <scope>IDENTIFICATION</scope>
</reference>
<sequence length="41" mass="4273">MAQLPSNQSTFSGIDATSKIKNNNSSNNTNDIIGTSVTLST</sequence>
<evidence type="ECO:0000313" key="2">
    <source>
        <dbReference type="WBParaSite" id="PS1159_v2.g1683.t1"/>
    </source>
</evidence>
<organism evidence="1 2">
    <name type="scientific">Panagrolaimus sp. PS1159</name>
    <dbReference type="NCBI Taxonomy" id="55785"/>
    <lineage>
        <taxon>Eukaryota</taxon>
        <taxon>Metazoa</taxon>
        <taxon>Ecdysozoa</taxon>
        <taxon>Nematoda</taxon>
        <taxon>Chromadorea</taxon>
        <taxon>Rhabditida</taxon>
        <taxon>Tylenchina</taxon>
        <taxon>Panagrolaimomorpha</taxon>
        <taxon>Panagrolaimoidea</taxon>
        <taxon>Panagrolaimidae</taxon>
        <taxon>Panagrolaimus</taxon>
    </lineage>
</organism>
<dbReference type="WBParaSite" id="PS1159_v2.g1683.t1">
    <property type="protein sequence ID" value="PS1159_v2.g1683.t1"/>
    <property type="gene ID" value="PS1159_v2.g1683"/>
</dbReference>
<name>A0AC35FES4_9BILA</name>
<evidence type="ECO:0000313" key="1">
    <source>
        <dbReference type="Proteomes" id="UP000887580"/>
    </source>
</evidence>
<dbReference type="Proteomes" id="UP000887580">
    <property type="component" value="Unplaced"/>
</dbReference>
<proteinExistence type="predicted"/>